<dbReference type="SUPFAM" id="SSF51735">
    <property type="entry name" value="NAD(P)-binding Rossmann-fold domains"/>
    <property type="match status" value="1"/>
</dbReference>
<dbReference type="OrthoDB" id="6509454at2759"/>
<evidence type="ECO:0000313" key="2">
    <source>
        <dbReference type="EMBL" id="CAD7651100.1"/>
    </source>
</evidence>
<dbReference type="InterPro" id="IPR002347">
    <property type="entry name" value="SDR_fam"/>
</dbReference>
<keyword evidence="1" id="KW-0560">Oxidoreductase</keyword>
<sequence length="258" mass="27610">MFKNHDFEGKVVLITGSSSGIGAEAVVEFAKRGARVVITGRNGQALAAVAEQCHNVSPKGSTPLQVVADISKPNDCKRLIETTVEAFGKLDILVNNAGSGGMTSINNANIIQKYEYFMDTNLRSALYLSHLSVDHLAKTRGNIINISSLVATRPVAKSPMYAVSKRAMDMLTKCMALELAPMGIRVNIISPGVVRSNFGLAAGLSREQYEAIQQKSIQSIPLRRVGEPIDIANAILFMASDECTYLTASRLASDGGGH</sequence>
<dbReference type="PANTHER" id="PTHR43975">
    <property type="entry name" value="ZGC:101858"/>
    <property type="match status" value="1"/>
</dbReference>
<dbReference type="AlphaFoldDB" id="A0A7R9QM76"/>
<name>A0A7R9QM76_9ACAR</name>
<dbReference type="InterPro" id="IPR020904">
    <property type="entry name" value="Sc_DH/Rdtase_CS"/>
</dbReference>
<evidence type="ECO:0000313" key="3">
    <source>
        <dbReference type="Proteomes" id="UP000728032"/>
    </source>
</evidence>
<dbReference type="Pfam" id="PF13561">
    <property type="entry name" value="adh_short_C2"/>
    <property type="match status" value="1"/>
</dbReference>
<dbReference type="Proteomes" id="UP000728032">
    <property type="component" value="Unassembled WGS sequence"/>
</dbReference>
<dbReference type="FunFam" id="3.40.50.720:FF:000084">
    <property type="entry name" value="Short-chain dehydrogenase reductase"/>
    <property type="match status" value="1"/>
</dbReference>
<dbReference type="EMBL" id="OC919306">
    <property type="protein sequence ID" value="CAD7651100.1"/>
    <property type="molecule type" value="Genomic_DNA"/>
</dbReference>
<dbReference type="InterPro" id="IPR036291">
    <property type="entry name" value="NAD(P)-bd_dom_sf"/>
</dbReference>
<dbReference type="Gene3D" id="3.40.50.720">
    <property type="entry name" value="NAD(P)-binding Rossmann-like Domain"/>
    <property type="match status" value="1"/>
</dbReference>
<dbReference type="PRINTS" id="PR00081">
    <property type="entry name" value="GDHRDH"/>
</dbReference>
<dbReference type="PROSITE" id="PS00061">
    <property type="entry name" value="ADH_SHORT"/>
    <property type="match status" value="1"/>
</dbReference>
<dbReference type="PANTHER" id="PTHR43975:SF2">
    <property type="entry name" value="EG:BACR7A4.14 PROTEIN-RELATED"/>
    <property type="match status" value="1"/>
</dbReference>
<protein>
    <submittedName>
        <fullName evidence="2">Uncharacterized protein</fullName>
    </submittedName>
</protein>
<accession>A0A7R9QM76</accession>
<evidence type="ECO:0000256" key="1">
    <source>
        <dbReference type="ARBA" id="ARBA00023002"/>
    </source>
</evidence>
<gene>
    <name evidence="2" type="ORF">ONB1V03_LOCUS8144</name>
</gene>
<dbReference type="GO" id="GO:0016491">
    <property type="term" value="F:oxidoreductase activity"/>
    <property type="evidence" value="ECO:0007669"/>
    <property type="project" value="UniProtKB-KW"/>
</dbReference>
<keyword evidence="3" id="KW-1185">Reference proteome</keyword>
<dbReference type="PRINTS" id="PR00080">
    <property type="entry name" value="SDRFAMILY"/>
</dbReference>
<proteinExistence type="predicted"/>
<organism evidence="2">
    <name type="scientific">Oppiella nova</name>
    <dbReference type="NCBI Taxonomy" id="334625"/>
    <lineage>
        <taxon>Eukaryota</taxon>
        <taxon>Metazoa</taxon>
        <taxon>Ecdysozoa</taxon>
        <taxon>Arthropoda</taxon>
        <taxon>Chelicerata</taxon>
        <taxon>Arachnida</taxon>
        <taxon>Acari</taxon>
        <taxon>Acariformes</taxon>
        <taxon>Sarcoptiformes</taxon>
        <taxon>Oribatida</taxon>
        <taxon>Brachypylina</taxon>
        <taxon>Oppioidea</taxon>
        <taxon>Oppiidae</taxon>
        <taxon>Oppiella</taxon>
    </lineage>
</organism>
<reference evidence="2" key="1">
    <citation type="submission" date="2020-11" db="EMBL/GenBank/DDBJ databases">
        <authorList>
            <person name="Tran Van P."/>
        </authorList>
    </citation>
    <scope>NUCLEOTIDE SEQUENCE</scope>
</reference>
<dbReference type="EMBL" id="CAJPVJ010004481">
    <property type="protein sequence ID" value="CAG2168657.1"/>
    <property type="molecule type" value="Genomic_DNA"/>
</dbReference>